<dbReference type="GO" id="GO:0003746">
    <property type="term" value="F:translation elongation factor activity"/>
    <property type="evidence" value="ECO:0000318"/>
    <property type="project" value="GO_Central"/>
</dbReference>
<dbReference type="KEGG" id="jre:109003443"/>
<dbReference type="RefSeq" id="XP_018837111.1">
    <property type="nucleotide sequence ID" value="XM_018981566.2"/>
</dbReference>
<dbReference type="Pfam" id="PF09285">
    <property type="entry name" value="Elong-fact-P_C"/>
    <property type="match status" value="1"/>
</dbReference>
<organism evidence="2 3">
    <name type="scientific">Juglans regia</name>
    <name type="common">English walnut</name>
    <dbReference type="NCBI Taxonomy" id="51240"/>
    <lineage>
        <taxon>Eukaryota</taxon>
        <taxon>Viridiplantae</taxon>
        <taxon>Streptophyta</taxon>
        <taxon>Embryophyta</taxon>
        <taxon>Tracheophyta</taxon>
        <taxon>Spermatophyta</taxon>
        <taxon>Magnoliopsida</taxon>
        <taxon>eudicotyledons</taxon>
        <taxon>Gunneridae</taxon>
        <taxon>Pentapetalae</taxon>
        <taxon>rosids</taxon>
        <taxon>fabids</taxon>
        <taxon>Fagales</taxon>
        <taxon>Juglandaceae</taxon>
        <taxon>Juglans</taxon>
    </lineage>
</organism>
<dbReference type="Gene3D" id="2.30.30.30">
    <property type="match status" value="1"/>
</dbReference>
<dbReference type="OrthoDB" id="10259892at2759"/>
<dbReference type="GO" id="GO:0005829">
    <property type="term" value="C:cytosol"/>
    <property type="evidence" value="ECO:0007669"/>
    <property type="project" value="UniProtKB-ARBA"/>
</dbReference>
<dbReference type="PANTHER" id="PTHR30053:SF14">
    <property type="entry name" value="TRANSLATION ELONGATION FACTOR KOW-LIKE DOMAIN-CONTAINING PROTEIN"/>
    <property type="match status" value="1"/>
</dbReference>
<gene>
    <name evidence="3" type="primary">LOC109003443</name>
</gene>
<dbReference type="InterPro" id="IPR013185">
    <property type="entry name" value="Transl_elong_KOW-like"/>
</dbReference>
<reference evidence="3" key="1">
    <citation type="submission" date="2025-08" db="UniProtKB">
        <authorList>
            <consortium name="RefSeq"/>
        </authorList>
    </citation>
    <scope>IDENTIFICATION</scope>
    <source>
        <tissue evidence="3">Leaves</tissue>
    </source>
</reference>
<dbReference type="GeneID" id="109003443"/>
<dbReference type="FunFam" id="2.40.50.140:FF:000004">
    <property type="entry name" value="Elongation factor P"/>
    <property type="match status" value="1"/>
</dbReference>
<proteinExistence type="inferred from homology"/>
<keyword evidence="3" id="KW-0648">Protein biosynthesis</keyword>
<dbReference type="InterPro" id="IPR008991">
    <property type="entry name" value="Translation_prot_SH3-like_sf"/>
</dbReference>
<accession>A0A2I4FZP7</accession>
<dbReference type="AlphaFoldDB" id="A0A2I4FZP7"/>
<dbReference type="Proteomes" id="UP000235220">
    <property type="component" value="Chromosome 14"/>
</dbReference>
<evidence type="ECO:0000256" key="1">
    <source>
        <dbReference type="ARBA" id="ARBA00009479"/>
    </source>
</evidence>
<dbReference type="InterPro" id="IPR001059">
    <property type="entry name" value="Transl_elong_P/YeiP_cen"/>
</dbReference>
<comment type="similarity">
    <text evidence="1">Belongs to the elongation factor P family.</text>
</comment>
<dbReference type="InterPro" id="IPR013852">
    <property type="entry name" value="Transl_elong_P/YeiP_CS"/>
</dbReference>
<dbReference type="InterPro" id="IPR012340">
    <property type="entry name" value="NA-bd_OB-fold"/>
</dbReference>
<dbReference type="FunFam" id="2.40.50.140:FF:000009">
    <property type="entry name" value="Elongation factor P"/>
    <property type="match status" value="1"/>
</dbReference>
<dbReference type="STRING" id="51240.A0A2I4FZP7"/>
<evidence type="ECO:0000313" key="2">
    <source>
        <dbReference type="Proteomes" id="UP000235220"/>
    </source>
</evidence>
<dbReference type="InterPro" id="IPR014722">
    <property type="entry name" value="Rib_uL2_dom2"/>
</dbReference>
<dbReference type="SUPFAM" id="SSF50104">
    <property type="entry name" value="Translation proteins SH3-like domain"/>
    <property type="match status" value="1"/>
</dbReference>
<dbReference type="SMART" id="SM00841">
    <property type="entry name" value="Elong-fact-P_C"/>
    <property type="match status" value="1"/>
</dbReference>
<dbReference type="Pfam" id="PF01132">
    <property type="entry name" value="EFP"/>
    <property type="match status" value="1"/>
</dbReference>
<dbReference type="SMART" id="SM01185">
    <property type="entry name" value="EFP"/>
    <property type="match status" value="1"/>
</dbReference>
<keyword evidence="2" id="KW-1185">Reference proteome</keyword>
<dbReference type="PANTHER" id="PTHR30053">
    <property type="entry name" value="ELONGATION FACTOR P"/>
    <property type="match status" value="1"/>
</dbReference>
<dbReference type="SUPFAM" id="SSF50249">
    <property type="entry name" value="Nucleic acid-binding proteins"/>
    <property type="match status" value="2"/>
</dbReference>
<name>A0A2I4FZP7_JUGRE</name>
<dbReference type="InterPro" id="IPR015365">
    <property type="entry name" value="Elong-fact-P_C"/>
</dbReference>
<dbReference type="PROSITE" id="PS01275">
    <property type="entry name" value="EFP"/>
    <property type="match status" value="1"/>
</dbReference>
<sequence>MLPLQLSKKTKIILSRALFLATSTSSVSCRTLATLPSSPLSSASCHADNNRRTYTWLSPPSTTNILLRTPWSASQHRGIKISGSDVKVGNVIEKKGRMYQVLKTDHSHEGRGKATIKVELRDIESGNKVSQRLATYESVERVYVQQKTYMYMCTDRSGIVVLMDVETFDQLEVSQELFGKDAKYLKGDMRVTVRLYDGIPFSATVPKHVTCTVKEAQPPLMGITATPRGKKVVLDNGLIVEVPVFVMAGDAVVIDTETDSYLERAKA</sequence>
<dbReference type="Pfam" id="PF08207">
    <property type="entry name" value="EFP_N"/>
    <property type="match status" value="1"/>
</dbReference>
<dbReference type="FunCoup" id="A0A2I4FZP7">
    <property type="interactions" value="696"/>
</dbReference>
<dbReference type="GO" id="GO:0005737">
    <property type="term" value="C:cytoplasm"/>
    <property type="evidence" value="ECO:0000318"/>
    <property type="project" value="GO_Central"/>
</dbReference>
<dbReference type="NCBIfam" id="NF001810">
    <property type="entry name" value="PRK00529.1"/>
    <property type="match status" value="1"/>
</dbReference>
<dbReference type="InterPro" id="IPR020599">
    <property type="entry name" value="Transl_elong_fac_P/YeiP"/>
</dbReference>
<evidence type="ECO:0000313" key="3">
    <source>
        <dbReference type="RefSeq" id="XP_018837111.1"/>
    </source>
</evidence>
<dbReference type="Gramene" id="Jr14_21890_p1">
    <property type="protein sequence ID" value="cds.Jr14_21890_p1"/>
    <property type="gene ID" value="Jr14_21890"/>
</dbReference>
<dbReference type="GO" id="GO:0043043">
    <property type="term" value="P:peptide biosynthetic process"/>
    <property type="evidence" value="ECO:0007669"/>
    <property type="project" value="InterPro"/>
</dbReference>
<dbReference type="Gene3D" id="2.40.50.140">
    <property type="entry name" value="Nucleic acid-binding proteins"/>
    <property type="match status" value="2"/>
</dbReference>
<keyword evidence="3" id="KW-0251">Elongation factor</keyword>
<protein>
    <submittedName>
        <fullName evidence="3">Elongation factor P isoform X1</fullName>
    </submittedName>
</protein>